<organism evidence="3 4">
    <name type="scientific">Neohortaea acidophila</name>
    <dbReference type="NCBI Taxonomy" id="245834"/>
    <lineage>
        <taxon>Eukaryota</taxon>
        <taxon>Fungi</taxon>
        <taxon>Dikarya</taxon>
        <taxon>Ascomycota</taxon>
        <taxon>Pezizomycotina</taxon>
        <taxon>Dothideomycetes</taxon>
        <taxon>Dothideomycetidae</taxon>
        <taxon>Mycosphaerellales</taxon>
        <taxon>Teratosphaeriaceae</taxon>
        <taxon>Neohortaea</taxon>
    </lineage>
</organism>
<dbReference type="GeneID" id="54477676"/>
<dbReference type="PANTHER" id="PTHR38113:SF1">
    <property type="entry name" value="DUF2293 DOMAIN-CONTAINING PROTEIN"/>
    <property type="match status" value="1"/>
</dbReference>
<accession>A0A6A6Q396</accession>
<name>A0A6A6Q396_9PEZI</name>
<dbReference type="RefSeq" id="XP_033593517.1">
    <property type="nucleotide sequence ID" value="XM_033736674.1"/>
</dbReference>
<dbReference type="Pfam" id="PF10056">
    <property type="entry name" value="DUF2293"/>
    <property type="match status" value="1"/>
</dbReference>
<keyword evidence="4" id="KW-1185">Reference proteome</keyword>
<reference evidence="3" key="1">
    <citation type="journal article" date="2020" name="Stud. Mycol.">
        <title>101 Dothideomycetes genomes: a test case for predicting lifestyles and emergence of pathogens.</title>
        <authorList>
            <person name="Haridas S."/>
            <person name="Albert R."/>
            <person name="Binder M."/>
            <person name="Bloem J."/>
            <person name="Labutti K."/>
            <person name="Salamov A."/>
            <person name="Andreopoulos B."/>
            <person name="Baker S."/>
            <person name="Barry K."/>
            <person name="Bills G."/>
            <person name="Bluhm B."/>
            <person name="Cannon C."/>
            <person name="Castanera R."/>
            <person name="Culley D."/>
            <person name="Daum C."/>
            <person name="Ezra D."/>
            <person name="Gonzalez J."/>
            <person name="Henrissat B."/>
            <person name="Kuo A."/>
            <person name="Liang C."/>
            <person name="Lipzen A."/>
            <person name="Lutzoni F."/>
            <person name="Magnuson J."/>
            <person name="Mondo S."/>
            <person name="Nolan M."/>
            <person name="Ohm R."/>
            <person name="Pangilinan J."/>
            <person name="Park H.-J."/>
            <person name="Ramirez L."/>
            <person name="Alfaro M."/>
            <person name="Sun H."/>
            <person name="Tritt A."/>
            <person name="Yoshinaga Y."/>
            <person name="Zwiers L.-H."/>
            <person name="Turgeon B."/>
            <person name="Goodwin S."/>
            <person name="Spatafora J."/>
            <person name="Crous P."/>
            <person name="Grigoriev I."/>
        </authorList>
    </citation>
    <scope>NUCLEOTIDE SEQUENCE</scope>
    <source>
        <strain evidence="3">CBS 113389</strain>
    </source>
</reference>
<sequence>MPPEKAWENLLGLSDNEARQRKREWNRSPLTDLFPRIPDTALERILDICIGKDFTYNLSESKRWSARRLTSIVVAHVRHAYSDYDKLLREQDVERYEARKQTSQQVWKVLREWCPWDSSNDVLERCFQVTLLRPEERDPSWDPMDIDDSDFEADYTDDPMDVD</sequence>
<feature type="region of interest" description="Disordered" evidence="1">
    <location>
        <begin position="136"/>
        <end position="163"/>
    </location>
</feature>
<feature type="domain" description="DUF2293" evidence="2">
    <location>
        <begin position="30"/>
        <end position="113"/>
    </location>
</feature>
<dbReference type="EMBL" id="MU001632">
    <property type="protein sequence ID" value="KAF2486948.1"/>
    <property type="molecule type" value="Genomic_DNA"/>
</dbReference>
<dbReference type="PANTHER" id="PTHR38113">
    <property type="match status" value="1"/>
</dbReference>
<gene>
    <name evidence="3" type="ORF">BDY17DRAFT_321696</name>
</gene>
<dbReference type="Proteomes" id="UP000799767">
    <property type="component" value="Unassembled WGS sequence"/>
</dbReference>
<feature type="compositionally biased region" description="Acidic residues" evidence="1">
    <location>
        <begin position="144"/>
        <end position="163"/>
    </location>
</feature>
<dbReference type="InterPro" id="IPR018744">
    <property type="entry name" value="DUF2293"/>
</dbReference>
<evidence type="ECO:0000313" key="4">
    <source>
        <dbReference type="Proteomes" id="UP000799767"/>
    </source>
</evidence>
<proteinExistence type="predicted"/>
<evidence type="ECO:0000256" key="1">
    <source>
        <dbReference type="SAM" id="MobiDB-lite"/>
    </source>
</evidence>
<evidence type="ECO:0000259" key="2">
    <source>
        <dbReference type="Pfam" id="PF10056"/>
    </source>
</evidence>
<evidence type="ECO:0000313" key="3">
    <source>
        <dbReference type="EMBL" id="KAF2486948.1"/>
    </source>
</evidence>
<protein>
    <recommendedName>
        <fullName evidence="2">DUF2293 domain-containing protein</fullName>
    </recommendedName>
</protein>
<dbReference type="OrthoDB" id="5381833at2759"/>
<dbReference type="AlphaFoldDB" id="A0A6A6Q396"/>